<comment type="caution">
    <text evidence="2">The sequence shown here is derived from an EMBL/GenBank/DDBJ whole genome shotgun (WGS) entry which is preliminary data.</text>
</comment>
<accession>A0A538UAI3</accession>
<organism evidence="2 3">
    <name type="scientific">Eiseniibacteriota bacterium</name>
    <dbReference type="NCBI Taxonomy" id="2212470"/>
    <lineage>
        <taxon>Bacteria</taxon>
        <taxon>Candidatus Eiseniibacteriota</taxon>
    </lineage>
</organism>
<proteinExistence type="predicted"/>
<dbReference type="GO" id="GO:0015035">
    <property type="term" value="F:protein-disulfide reductase activity"/>
    <property type="evidence" value="ECO:0007669"/>
    <property type="project" value="InterPro"/>
</dbReference>
<sequence>MPETPSRRPLLLYDGECAFCRAWVARWLHTLGGRLEAAPYQQAAERAPGIPREQFAHAVHLIEPDGRHSRGAEAVFRALALAPGQGAGLWLYRCLPGFAPASEWAYRQVAAHRPGFERWTWALWGPHLVPPGERVTAWIFVRALGAIYLIAFVSLWAQILGLVGQRGILPA</sequence>
<dbReference type="AlphaFoldDB" id="A0A538UAI3"/>
<name>A0A538UAI3_UNCEI</name>
<feature type="non-terminal residue" evidence="2">
    <location>
        <position position="171"/>
    </location>
</feature>
<dbReference type="InterPro" id="IPR007263">
    <property type="entry name" value="DCC1-like"/>
</dbReference>
<keyword evidence="1" id="KW-0812">Transmembrane</keyword>
<gene>
    <name evidence="2" type="ORF">E6K81_06195</name>
</gene>
<evidence type="ECO:0000313" key="3">
    <source>
        <dbReference type="Proteomes" id="UP000319771"/>
    </source>
</evidence>
<dbReference type="EMBL" id="VBPB01000089">
    <property type="protein sequence ID" value="TMQ72911.1"/>
    <property type="molecule type" value="Genomic_DNA"/>
</dbReference>
<evidence type="ECO:0000313" key="2">
    <source>
        <dbReference type="EMBL" id="TMQ72911.1"/>
    </source>
</evidence>
<protein>
    <submittedName>
        <fullName evidence="2">DUF393 domain-containing protein</fullName>
    </submittedName>
</protein>
<evidence type="ECO:0000256" key="1">
    <source>
        <dbReference type="SAM" id="Phobius"/>
    </source>
</evidence>
<feature type="transmembrane region" description="Helical" evidence="1">
    <location>
        <begin position="135"/>
        <end position="157"/>
    </location>
</feature>
<keyword evidence="1" id="KW-1133">Transmembrane helix</keyword>
<dbReference type="Pfam" id="PF04134">
    <property type="entry name" value="DCC1-like"/>
    <property type="match status" value="1"/>
</dbReference>
<dbReference type="Proteomes" id="UP000319771">
    <property type="component" value="Unassembled WGS sequence"/>
</dbReference>
<reference evidence="2 3" key="1">
    <citation type="journal article" date="2019" name="Nat. Microbiol.">
        <title>Mediterranean grassland soil C-N compound turnover is dependent on rainfall and depth, and is mediated by genomically divergent microorganisms.</title>
        <authorList>
            <person name="Diamond S."/>
            <person name="Andeer P.F."/>
            <person name="Li Z."/>
            <person name="Crits-Christoph A."/>
            <person name="Burstein D."/>
            <person name="Anantharaman K."/>
            <person name="Lane K.R."/>
            <person name="Thomas B.C."/>
            <person name="Pan C."/>
            <person name="Northen T.R."/>
            <person name="Banfield J.F."/>
        </authorList>
    </citation>
    <scope>NUCLEOTIDE SEQUENCE [LARGE SCALE GENOMIC DNA]</scope>
    <source>
        <strain evidence="2">WS_11</strain>
    </source>
</reference>
<keyword evidence="1" id="KW-0472">Membrane</keyword>